<keyword evidence="1" id="KW-0378">Hydrolase</keyword>
<dbReference type="GO" id="GO:0016787">
    <property type="term" value="F:hydrolase activity"/>
    <property type="evidence" value="ECO:0007669"/>
    <property type="project" value="UniProtKB-KW"/>
</dbReference>
<keyword evidence="2" id="KW-1185">Reference proteome</keyword>
<proteinExistence type="predicted"/>
<protein>
    <submittedName>
        <fullName evidence="1">Alpha/Beta hydrolase protein</fullName>
    </submittedName>
</protein>
<accession>A0AAD6YJR4</accession>
<dbReference type="PANTHER" id="PTHR47381">
    <property type="entry name" value="ALPHA/BETA-HYDROLASES SUPERFAMILY PROTEIN"/>
    <property type="match status" value="1"/>
</dbReference>
<dbReference type="Gene3D" id="3.40.50.1820">
    <property type="entry name" value="alpha/beta hydrolase"/>
    <property type="match status" value="1"/>
</dbReference>
<dbReference type="AlphaFoldDB" id="A0AAD6YJR4"/>
<comment type="caution">
    <text evidence="1">The sequence shown here is derived from an EMBL/GenBank/DDBJ whole genome shotgun (WGS) entry which is preliminary data.</text>
</comment>
<evidence type="ECO:0000313" key="2">
    <source>
        <dbReference type="Proteomes" id="UP001219525"/>
    </source>
</evidence>
<gene>
    <name evidence="1" type="ORF">GGX14DRAFT_432659</name>
</gene>
<dbReference type="InterPro" id="IPR009199">
    <property type="entry name" value="PhoPQ-act_pathogen-rel_PqaA"/>
</dbReference>
<dbReference type="Proteomes" id="UP001219525">
    <property type="component" value="Unassembled WGS sequence"/>
</dbReference>
<name>A0AAD6YJR4_9AGAR</name>
<sequence>MQKQSTLIAGLNVHTYTTEAFATSTKPIFALFVLHGRMGSAEADDMQHFVTELVAASTEYVGEKDLMVVTFDHRNHGSRLASSICNLDWKGNPNHALDMYSIQTGTAKDVSFVMDFLESYLFPLGQRSIARWGVAGISLGGHSTWIVGAADPRVKLVIPIIGCPDYLALMGPRAEAQGVAVGPPHFPENLVKLIRDMSLASLPYTSKNDENPFLGKRVLVLSGGSDMLVPWVASQEFVERLEVGSGHKKYVVYEGVGHEVTAEMIQAVVGVVLREL</sequence>
<organism evidence="1 2">
    <name type="scientific">Mycena pura</name>
    <dbReference type="NCBI Taxonomy" id="153505"/>
    <lineage>
        <taxon>Eukaryota</taxon>
        <taxon>Fungi</taxon>
        <taxon>Dikarya</taxon>
        <taxon>Basidiomycota</taxon>
        <taxon>Agaricomycotina</taxon>
        <taxon>Agaricomycetes</taxon>
        <taxon>Agaricomycetidae</taxon>
        <taxon>Agaricales</taxon>
        <taxon>Marasmiineae</taxon>
        <taxon>Mycenaceae</taxon>
        <taxon>Mycena</taxon>
    </lineage>
</organism>
<dbReference type="InterPro" id="IPR029058">
    <property type="entry name" value="AB_hydrolase_fold"/>
</dbReference>
<dbReference type="Pfam" id="PF10142">
    <property type="entry name" value="PhoPQ_related"/>
    <property type="match status" value="1"/>
</dbReference>
<dbReference type="EMBL" id="JARJCW010000010">
    <property type="protein sequence ID" value="KAJ7219983.1"/>
    <property type="molecule type" value="Genomic_DNA"/>
</dbReference>
<reference evidence="1" key="1">
    <citation type="submission" date="2023-03" db="EMBL/GenBank/DDBJ databases">
        <title>Massive genome expansion in bonnet fungi (Mycena s.s.) driven by repeated elements and novel gene families across ecological guilds.</title>
        <authorList>
            <consortium name="Lawrence Berkeley National Laboratory"/>
            <person name="Harder C.B."/>
            <person name="Miyauchi S."/>
            <person name="Viragh M."/>
            <person name="Kuo A."/>
            <person name="Thoen E."/>
            <person name="Andreopoulos B."/>
            <person name="Lu D."/>
            <person name="Skrede I."/>
            <person name="Drula E."/>
            <person name="Henrissat B."/>
            <person name="Morin E."/>
            <person name="Kohler A."/>
            <person name="Barry K."/>
            <person name="LaButti K."/>
            <person name="Morin E."/>
            <person name="Salamov A."/>
            <person name="Lipzen A."/>
            <person name="Mereny Z."/>
            <person name="Hegedus B."/>
            <person name="Baldrian P."/>
            <person name="Stursova M."/>
            <person name="Weitz H."/>
            <person name="Taylor A."/>
            <person name="Grigoriev I.V."/>
            <person name="Nagy L.G."/>
            <person name="Martin F."/>
            <person name="Kauserud H."/>
        </authorList>
    </citation>
    <scope>NUCLEOTIDE SEQUENCE</scope>
    <source>
        <strain evidence="1">9144</strain>
    </source>
</reference>
<evidence type="ECO:0000313" key="1">
    <source>
        <dbReference type="EMBL" id="KAJ7219983.1"/>
    </source>
</evidence>
<dbReference type="SUPFAM" id="SSF53474">
    <property type="entry name" value="alpha/beta-Hydrolases"/>
    <property type="match status" value="1"/>
</dbReference>
<dbReference type="PANTHER" id="PTHR47381:SF3">
    <property type="entry name" value="ALPHA_BETA-HYDROLASES SUPERFAMILY PROTEIN"/>
    <property type="match status" value="1"/>
</dbReference>